<evidence type="ECO:0000256" key="1">
    <source>
        <dbReference type="ARBA" id="ARBA00006226"/>
    </source>
</evidence>
<proteinExistence type="inferred from homology"/>
<dbReference type="Proteomes" id="UP000256794">
    <property type="component" value="Unassembled WGS sequence"/>
</dbReference>
<dbReference type="PANTHER" id="PTHR33755">
    <property type="entry name" value="TOXIN PARE1-RELATED"/>
    <property type="match status" value="1"/>
</dbReference>
<dbReference type="InterPro" id="IPR035093">
    <property type="entry name" value="RelE/ParE_toxin_dom_sf"/>
</dbReference>
<protein>
    <submittedName>
        <fullName evidence="3">Toxin ParE1/3/4</fullName>
    </submittedName>
</protein>
<dbReference type="RefSeq" id="WP_036753068.1">
    <property type="nucleotide sequence ID" value="NZ_CP035286.1"/>
</dbReference>
<dbReference type="PANTHER" id="PTHR33755:SF9">
    <property type="entry name" value="TOXIN PARE1"/>
    <property type="match status" value="1"/>
</dbReference>
<accession>A0AAQ0KLP0</accession>
<organism evidence="3 4">
    <name type="scientific">Paracoccus versutus</name>
    <name type="common">Thiobacillus versutus</name>
    <dbReference type="NCBI Taxonomy" id="34007"/>
    <lineage>
        <taxon>Bacteria</taxon>
        <taxon>Pseudomonadati</taxon>
        <taxon>Pseudomonadota</taxon>
        <taxon>Alphaproteobacteria</taxon>
        <taxon>Rhodobacterales</taxon>
        <taxon>Paracoccaceae</taxon>
        <taxon>Paracoccus</taxon>
    </lineage>
</organism>
<dbReference type="Gene3D" id="3.30.2310.20">
    <property type="entry name" value="RelE-like"/>
    <property type="match status" value="1"/>
</dbReference>
<dbReference type="AlphaFoldDB" id="A0AAQ0KLP0"/>
<sequence>MVIRLSDLARQDLEEIRQYTVEQWGREQWLRYYRGLASAFERIEQAPLSGRPRDLFLPGMRSISYGKHIIFYAPIKAAGGAVVVLRILHQRRHLPALVYYEDIE</sequence>
<dbReference type="EMBL" id="QUMX01000019">
    <property type="protein sequence ID" value="REG45799.1"/>
    <property type="molecule type" value="Genomic_DNA"/>
</dbReference>
<evidence type="ECO:0000313" key="3">
    <source>
        <dbReference type="EMBL" id="REG45799.1"/>
    </source>
</evidence>
<keyword evidence="2" id="KW-1277">Toxin-antitoxin system</keyword>
<comment type="caution">
    <text evidence="3">The sequence shown here is derived from an EMBL/GenBank/DDBJ whole genome shotgun (WGS) entry which is preliminary data.</text>
</comment>
<keyword evidence="4" id="KW-1185">Reference proteome</keyword>
<evidence type="ECO:0000256" key="2">
    <source>
        <dbReference type="ARBA" id="ARBA00022649"/>
    </source>
</evidence>
<gene>
    <name evidence="3" type="ORF">ATH84_101967</name>
</gene>
<dbReference type="Pfam" id="PF05016">
    <property type="entry name" value="ParE_toxin"/>
    <property type="match status" value="1"/>
</dbReference>
<dbReference type="InterPro" id="IPR007712">
    <property type="entry name" value="RelE/ParE_toxin"/>
</dbReference>
<name>A0AAQ0KLP0_PARVE</name>
<dbReference type="InterPro" id="IPR051803">
    <property type="entry name" value="TA_system_RelE-like_toxin"/>
</dbReference>
<reference evidence="3 4" key="1">
    <citation type="submission" date="2018-08" db="EMBL/GenBank/DDBJ databases">
        <title>Genomic Encyclopedia of Archaeal and Bacterial Type Strains, Phase II (KMG-II): from individual species to whole genera.</title>
        <authorList>
            <person name="Goeker M."/>
        </authorList>
    </citation>
    <scope>NUCLEOTIDE SEQUENCE [LARGE SCALE GENOMIC DNA]</scope>
    <source>
        <strain evidence="3 4">DSM 582</strain>
    </source>
</reference>
<comment type="similarity">
    <text evidence="1">Belongs to the RelE toxin family.</text>
</comment>
<evidence type="ECO:0000313" key="4">
    <source>
        <dbReference type="Proteomes" id="UP000256794"/>
    </source>
</evidence>